<comment type="caution">
    <text evidence="1">The sequence shown here is derived from an EMBL/GenBank/DDBJ whole genome shotgun (WGS) entry which is preliminary data.</text>
</comment>
<protein>
    <submittedName>
        <fullName evidence="1">Uncharacterized protein</fullName>
    </submittedName>
</protein>
<reference evidence="1" key="1">
    <citation type="submission" date="2020-06" db="EMBL/GenBank/DDBJ databases">
        <authorList>
            <person name="Li T."/>
            <person name="Hu X."/>
            <person name="Zhang T."/>
            <person name="Song X."/>
            <person name="Zhang H."/>
            <person name="Dai N."/>
            <person name="Sheng W."/>
            <person name="Hou X."/>
            <person name="Wei L."/>
        </authorList>
    </citation>
    <scope>NUCLEOTIDE SEQUENCE</scope>
    <source>
        <strain evidence="1">KEN1</strain>
        <tissue evidence="1">Leaf</tissue>
    </source>
</reference>
<dbReference type="AlphaFoldDB" id="A0AAW2TNU1"/>
<reference evidence="1" key="2">
    <citation type="journal article" date="2024" name="Plant">
        <title>Genomic evolution and insights into agronomic trait innovations of Sesamum species.</title>
        <authorList>
            <person name="Miao H."/>
            <person name="Wang L."/>
            <person name="Qu L."/>
            <person name="Liu H."/>
            <person name="Sun Y."/>
            <person name="Le M."/>
            <person name="Wang Q."/>
            <person name="Wei S."/>
            <person name="Zheng Y."/>
            <person name="Lin W."/>
            <person name="Duan Y."/>
            <person name="Cao H."/>
            <person name="Xiong S."/>
            <person name="Wang X."/>
            <person name="Wei L."/>
            <person name="Li C."/>
            <person name="Ma Q."/>
            <person name="Ju M."/>
            <person name="Zhao R."/>
            <person name="Li G."/>
            <person name="Mu C."/>
            <person name="Tian Q."/>
            <person name="Mei H."/>
            <person name="Zhang T."/>
            <person name="Gao T."/>
            <person name="Zhang H."/>
        </authorList>
    </citation>
    <scope>NUCLEOTIDE SEQUENCE</scope>
    <source>
        <strain evidence="1">KEN1</strain>
    </source>
</reference>
<sequence>MSIAVGNGPSREAVVGPAALLVQKNSRPLYRSMKYVEYVETQLTKTIVDGKSLLEQQMI</sequence>
<proteinExistence type="predicted"/>
<dbReference type="EMBL" id="JACGWN010000014">
    <property type="protein sequence ID" value="KAL0406550.1"/>
    <property type="molecule type" value="Genomic_DNA"/>
</dbReference>
<evidence type="ECO:0000313" key="1">
    <source>
        <dbReference type="EMBL" id="KAL0406550.1"/>
    </source>
</evidence>
<gene>
    <name evidence="1" type="ORF">Slati_3968900</name>
</gene>
<accession>A0AAW2TNU1</accession>
<name>A0AAW2TNU1_9LAMI</name>
<organism evidence="1">
    <name type="scientific">Sesamum latifolium</name>
    <dbReference type="NCBI Taxonomy" id="2727402"/>
    <lineage>
        <taxon>Eukaryota</taxon>
        <taxon>Viridiplantae</taxon>
        <taxon>Streptophyta</taxon>
        <taxon>Embryophyta</taxon>
        <taxon>Tracheophyta</taxon>
        <taxon>Spermatophyta</taxon>
        <taxon>Magnoliopsida</taxon>
        <taxon>eudicotyledons</taxon>
        <taxon>Gunneridae</taxon>
        <taxon>Pentapetalae</taxon>
        <taxon>asterids</taxon>
        <taxon>lamiids</taxon>
        <taxon>Lamiales</taxon>
        <taxon>Pedaliaceae</taxon>
        <taxon>Sesamum</taxon>
    </lineage>
</organism>